<gene>
    <name evidence="1" type="ORF">MC7420_3724</name>
</gene>
<evidence type="ECO:0000313" key="2">
    <source>
        <dbReference type="Proteomes" id="UP000003835"/>
    </source>
</evidence>
<protein>
    <submittedName>
        <fullName evidence="1">Uncharacterized protein</fullName>
    </submittedName>
</protein>
<dbReference type="Proteomes" id="UP000003835">
    <property type="component" value="Unassembled WGS sequence"/>
</dbReference>
<name>B4VX69_9CYAN</name>
<dbReference type="EMBL" id="DS989857">
    <property type="protein sequence ID" value="EDX73550.1"/>
    <property type="molecule type" value="Genomic_DNA"/>
</dbReference>
<reference evidence="1 2" key="1">
    <citation type="submission" date="2008-07" db="EMBL/GenBank/DDBJ databases">
        <authorList>
            <person name="Tandeau de Marsac N."/>
            <person name="Ferriera S."/>
            <person name="Johnson J."/>
            <person name="Kravitz S."/>
            <person name="Beeson K."/>
            <person name="Sutton G."/>
            <person name="Rogers Y.-H."/>
            <person name="Friedman R."/>
            <person name="Frazier M."/>
            <person name="Venter J.C."/>
        </authorList>
    </citation>
    <scope>NUCLEOTIDE SEQUENCE [LARGE SCALE GENOMIC DNA]</scope>
    <source>
        <strain evidence="1 2">PCC 7420</strain>
    </source>
</reference>
<accession>B4VX69</accession>
<sequence>MIATRNSPSSPNPFSLRGEKGNRILLLLPWCADFFHGF</sequence>
<organism evidence="1 2">
    <name type="scientific">Coleofasciculus chthonoplastes PCC 7420</name>
    <dbReference type="NCBI Taxonomy" id="118168"/>
    <lineage>
        <taxon>Bacteria</taxon>
        <taxon>Bacillati</taxon>
        <taxon>Cyanobacteriota</taxon>
        <taxon>Cyanophyceae</taxon>
        <taxon>Coleofasciculales</taxon>
        <taxon>Coleofasciculaceae</taxon>
        <taxon>Coleofasciculus</taxon>
    </lineage>
</organism>
<dbReference type="AlphaFoldDB" id="B4VX69"/>
<dbReference type="HOGENOM" id="CLU_3326756_0_0_3"/>
<proteinExistence type="predicted"/>
<keyword evidence="2" id="KW-1185">Reference proteome</keyword>
<evidence type="ECO:0000313" key="1">
    <source>
        <dbReference type="EMBL" id="EDX73550.1"/>
    </source>
</evidence>